<feature type="compositionally biased region" description="Low complexity" evidence="1">
    <location>
        <begin position="16"/>
        <end position="33"/>
    </location>
</feature>
<evidence type="ECO:0000313" key="2">
    <source>
        <dbReference type="EMBL" id="EJK52124.1"/>
    </source>
</evidence>
<name>K0RIN3_THAOC</name>
<evidence type="ECO:0000256" key="1">
    <source>
        <dbReference type="SAM" id="MobiDB-lite"/>
    </source>
</evidence>
<dbReference type="EMBL" id="AGNL01040380">
    <property type="protein sequence ID" value="EJK52124.1"/>
    <property type="molecule type" value="Genomic_DNA"/>
</dbReference>
<sequence>MMLDPIPQTTNSVLPASTSARSCRRASAPGRASTNGHLWPPGPAWLLVSRREMIRTHSARKEAGGDERLPGPQRQRGLVLPLSSGGGRGGLCLGSGSGVERSLASCCMLCSSTTSAIAECNGFFGLAPPPRLPPASRDRLRSAPAPTQSLCLWAPAPNELSEATYSSQLPYPKSKVEPLPVLGSGYLSRVHIYPTQVESVFQMKSQPKSATFQGVLSSSASGSGTRMPVKPGCFAVRWAQNLDSAQIKATFQGCLQLRKPHDAWPQDVSLPLAFDCCGMKVFCPPQQADQGPGCLSSQGVLQSDGLKISAQISNVSGLQLRKP</sequence>
<proteinExistence type="predicted"/>
<feature type="non-terminal residue" evidence="2">
    <location>
        <position position="323"/>
    </location>
</feature>
<feature type="region of interest" description="Disordered" evidence="1">
    <location>
        <begin position="1"/>
        <end position="35"/>
    </location>
</feature>
<gene>
    <name evidence="2" type="ORF">THAOC_28639</name>
</gene>
<organism evidence="2 3">
    <name type="scientific">Thalassiosira oceanica</name>
    <name type="common">Marine diatom</name>
    <dbReference type="NCBI Taxonomy" id="159749"/>
    <lineage>
        <taxon>Eukaryota</taxon>
        <taxon>Sar</taxon>
        <taxon>Stramenopiles</taxon>
        <taxon>Ochrophyta</taxon>
        <taxon>Bacillariophyta</taxon>
        <taxon>Coscinodiscophyceae</taxon>
        <taxon>Thalassiosirophycidae</taxon>
        <taxon>Thalassiosirales</taxon>
        <taxon>Thalassiosiraceae</taxon>
        <taxon>Thalassiosira</taxon>
    </lineage>
</organism>
<accession>K0RIN3</accession>
<dbReference type="Proteomes" id="UP000266841">
    <property type="component" value="Unassembled WGS sequence"/>
</dbReference>
<comment type="caution">
    <text evidence="2">The sequence shown here is derived from an EMBL/GenBank/DDBJ whole genome shotgun (WGS) entry which is preliminary data.</text>
</comment>
<reference evidence="2 3" key="1">
    <citation type="journal article" date="2012" name="Genome Biol.">
        <title>Genome and low-iron response of an oceanic diatom adapted to chronic iron limitation.</title>
        <authorList>
            <person name="Lommer M."/>
            <person name="Specht M."/>
            <person name="Roy A.S."/>
            <person name="Kraemer L."/>
            <person name="Andreson R."/>
            <person name="Gutowska M.A."/>
            <person name="Wolf J."/>
            <person name="Bergner S.V."/>
            <person name="Schilhabel M.B."/>
            <person name="Klostermeier U.C."/>
            <person name="Beiko R.G."/>
            <person name="Rosenstiel P."/>
            <person name="Hippler M."/>
            <person name="Laroche J."/>
        </authorList>
    </citation>
    <scope>NUCLEOTIDE SEQUENCE [LARGE SCALE GENOMIC DNA]</scope>
    <source>
        <strain evidence="2 3">CCMP1005</strain>
    </source>
</reference>
<evidence type="ECO:0000313" key="3">
    <source>
        <dbReference type="Proteomes" id="UP000266841"/>
    </source>
</evidence>
<dbReference type="AlphaFoldDB" id="K0RIN3"/>
<keyword evidence="3" id="KW-1185">Reference proteome</keyword>
<protein>
    <submittedName>
        <fullName evidence="2">Uncharacterized protein</fullName>
    </submittedName>
</protein>